<evidence type="ECO:0000313" key="3">
    <source>
        <dbReference type="WBParaSite" id="Csp11.Scaffold630.g19119.t1"/>
    </source>
</evidence>
<protein>
    <submittedName>
        <fullName evidence="3">F-box domain-containing protein</fullName>
    </submittedName>
</protein>
<evidence type="ECO:0000313" key="2">
    <source>
        <dbReference type="Proteomes" id="UP000095282"/>
    </source>
</evidence>
<dbReference type="InterPro" id="IPR001810">
    <property type="entry name" value="F-box_dom"/>
</dbReference>
<dbReference type="PANTHER" id="PTHR21503">
    <property type="entry name" value="F-BOX-CONTAINING HYPOTHETICAL PROTEIN C.ELEGANS"/>
    <property type="match status" value="1"/>
</dbReference>
<dbReference type="PANTHER" id="PTHR21503:SF8">
    <property type="entry name" value="F-BOX ASSOCIATED DOMAIN-CONTAINING PROTEIN-RELATED"/>
    <property type="match status" value="1"/>
</dbReference>
<evidence type="ECO:0000259" key="1">
    <source>
        <dbReference type="PROSITE" id="PS50181"/>
    </source>
</evidence>
<dbReference type="PROSITE" id="PS50181">
    <property type="entry name" value="FBOX"/>
    <property type="match status" value="1"/>
</dbReference>
<dbReference type="AlphaFoldDB" id="A0A1I7UT90"/>
<proteinExistence type="predicted"/>
<sequence>MSFPLLRLPCLALEVIIKFCDHEEILFLVQTSQRARRLISRHTKSHSIEITVTNNNNNGSYVGIFHGDREFFRIYIKTQGENFHEFWRFKTLVPVLPDYQKNLLFSRWTQIEQAFQEILDFLNEIFRIKEVSFKNNVKFSCRLVPIAEHVVSKNLKIGSVDWQNSVGYEPMAERILMVSKGATNFKLEKFNFFSFRFYHFHLFKMDRFEIEHAEWMTVDQVIALWNCKQIRLGDVWFDSKDINTILWEYIEDPGELLELRLTSRNDIRIEDVVTGLNAVEVHEGNHWKGRKFRITGQIRFSVTVVWGDNIVITREP</sequence>
<name>A0A1I7UT90_9PELO</name>
<dbReference type="Proteomes" id="UP000095282">
    <property type="component" value="Unplaced"/>
</dbReference>
<feature type="domain" description="F-box" evidence="1">
    <location>
        <begin position="2"/>
        <end position="48"/>
    </location>
</feature>
<reference evidence="3" key="1">
    <citation type="submission" date="2016-11" db="UniProtKB">
        <authorList>
            <consortium name="WormBaseParasite"/>
        </authorList>
    </citation>
    <scope>IDENTIFICATION</scope>
</reference>
<dbReference type="WBParaSite" id="Csp11.Scaffold630.g19119.t1">
    <property type="protein sequence ID" value="Csp11.Scaffold630.g19119.t1"/>
    <property type="gene ID" value="Csp11.Scaffold630.g19119"/>
</dbReference>
<organism evidence="2 3">
    <name type="scientific">Caenorhabditis tropicalis</name>
    <dbReference type="NCBI Taxonomy" id="1561998"/>
    <lineage>
        <taxon>Eukaryota</taxon>
        <taxon>Metazoa</taxon>
        <taxon>Ecdysozoa</taxon>
        <taxon>Nematoda</taxon>
        <taxon>Chromadorea</taxon>
        <taxon>Rhabditida</taxon>
        <taxon>Rhabditina</taxon>
        <taxon>Rhabditomorpha</taxon>
        <taxon>Rhabditoidea</taxon>
        <taxon>Rhabditidae</taxon>
        <taxon>Peloderinae</taxon>
        <taxon>Caenorhabditis</taxon>
    </lineage>
</organism>
<accession>A0A1I7UT90</accession>
<keyword evidence="2" id="KW-1185">Reference proteome</keyword>